<gene>
    <name evidence="9" type="ORF">JOM49_005722</name>
</gene>
<evidence type="ECO:0000256" key="5">
    <source>
        <dbReference type="ARBA" id="ARBA00023004"/>
    </source>
</evidence>
<evidence type="ECO:0000256" key="7">
    <source>
        <dbReference type="SAM" id="MobiDB-lite"/>
    </source>
</evidence>
<keyword evidence="3" id="KW-0479">Metal-binding</keyword>
<feature type="compositionally biased region" description="Basic and acidic residues" evidence="7">
    <location>
        <begin position="1"/>
        <end position="10"/>
    </location>
</feature>
<dbReference type="InterPro" id="IPR050411">
    <property type="entry name" value="AlphaKG_dependent_hydroxylases"/>
</dbReference>
<sequence>MTLLDSREPEAGVPMSHELTEADRRAVRGLAVELADPAGRIDDPAWVDRARESASRLPAALGAAVRRFRRDPGREGVLQIRGLPVDEQDLPPTPTVPGSVQHEPAVPAAALVLTSMQLGEVVAFRQEKGGALVQNVVPVPGKEDFQGNAGSVRLKMHTENAFHRNSPDYVILMCLRNDHDNVAGLLTSSVRCAVELLPEKTREVLGQPRYITSAPGSFEGAETPLPRPVLDGDPDDPDIRVDFASTDPLDVTAANALDQLRQAFDSVRRTFVLTPGDLAIVDNRIAVHGRTSFRPRYDGRDRWLQRTYVTLDARRSRPARPGNGNVLN</sequence>
<evidence type="ECO:0000256" key="6">
    <source>
        <dbReference type="ARBA" id="ARBA00023194"/>
    </source>
</evidence>
<evidence type="ECO:0000259" key="8">
    <source>
        <dbReference type="Pfam" id="PF02668"/>
    </source>
</evidence>
<keyword evidence="5" id="KW-0408">Iron</keyword>
<dbReference type="SUPFAM" id="SSF51197">
    <property type="entry name" value="Clavaminate synthase-like"/>
    <property type="match status" value="1"/>
</dbReference>
<keyword evidence="4 9" id="KW-0560">Oxidoreductase</keyword>
<accession>A0ABS4Q045</accession>
<feature type="domain" description="TauD/TfdA-like" evidence="8">
    <location>
        <begin position="141"/>
        <end position="308"/>
    </location>
</feature>
<dbReference type="InterPro" id="IPR042098">
    <property type="entry name" value="TauD-like_sf"/>
</dbReference>
<dbReference type="InterPro" id="IPR014503">
    <property type="entry name" value="Clavaminate_syn-like"/>
</dbReference>
<organism evidence="9 10">
    <name type="scientific">Amycolatopsis magusensis</name>
    <dbReference type="NCBI Taxonomy" id="882444"/>
    <lineage>
        <taxon>Bacteria</taxon>
        <taxon>Bacillati</taxon>
        <taxon>Actinomycetota</taxon>
        <taxon>Actinomycetes</taxon>
        <taxon>Pseudonocardiales</taxon>
        <taxon>Pseudonocardiaceae</taxon>
        <taxon>Amycolatopsis</taxon>
    </lineage>
</organism>
<dbReference type="InterPro" id="IPR003819">
    <property type="entry name" value="TauD/TfdA-like"/>
</dbReference>
<evidence type="ECO:0000313" key="9">
    <source>
        <dbReference type="EMBL" id="MBP2184196.1"/>
    </source>
</evidence>
<dbReference type="Proteomes" id="UP000741013">
    <property type="component" value="Unassembled WGS sequence"/>
</dbReference>
<evidence type="ECO:0000313" key="10">
    <source>
        <dbReference type="Proteomes" id="UP000741013"/>
    </source>
</evidence>
<evidence type="ECO:0000256" key="2">
    <source>
        <dbReference type="ARBA" id="ARBA00008425"/>
    </source>
</evidence>
<evidence type="ECO:0000256" key="3">
    <source>
        <dbReference type="ARBA" id="ARBA00022723"/>
    </source>
</evidence>
<dbReference type="Pfam" id="PF02668">
    <property type="entry name" value="TauD"/>
    <property type="match status" value="1"/>
</dbReference>
<keyword evidence="10" id="KW-1185">Reference proteome</keyword>
<name>A0ABS4Q045_9PSEU</name>
<comment type="caution">
    <text evidence="9">The sequence shown here is derived from an EMBL/GenBank/DDBJ whole genome shotgun (WGS) entry which is preliminary data.</text>
</comment>
<keyword evidence="6" id="KW-0045">Antibiotic biosynthesis</keyword>
<comment type="similarity">
    <text evidence="2">Belongs to the clavaminate synthase family.</text>
</comment>
<dbReference type="RefSeq" id="WP_209667249.1">
    <property type="nucleotide sequence ID" value="NZ_JAGGMS010000001.1"/>
</dbReference>
<reference evidence="9 10" key="1">
    <citation type="submission" date="2021-03" db="EMBL/GenBank/DDBJ databases">
        <title>Sequencing the genomes of 1000 actinobacteria strains.</title>
        <authorList>
            <person name="Klenk H.-P."/>
        </authorList>
    </citation>
    <scope>NUCLEOTIDE SEQUENCE [LARGE SCALE GENOMIC DNA]</scope>
    <source>
        <strain evidence="9 10">DSM 45510</strain>
    </source>
</reference>
<dbReference type="PANTHER" id="PTHR10696:SF56">
    <property type="entry name" value="TAUD_TFDA-LIKE DOMAIN-CONTAINING PROTEIN"/>
    <property type="match status" value="1"/>
</dbReference>
<comment type="cofactor">
    <cofactor evidence="1">
        <name>Fe(2+)</name>
        <dbReference type="ChEBI" id="CHEBI:29033"/>
    </cofactor>
</comment>
<dbReference type="Gene3D" id="3.60.130.10">
    <property type="entry name" value="Clavaminate synthase-like"/>
    <property type="match status" value="1"/>
</dbReference>
<feature type="region of interest" description="Disordered" evidence="7">
    <location>
        <begin position="1"/>
        <end position="20"/>
    </location>
</feature>
<protein>
    <submittedName>
        <fullName evidence="9">L-asparagine oxygenase</fullName>
        <ecNumber evidence="9">1.14.11.39</ecNumber>
    </submittedName>
</protein>
<proteinExistence type="inferred from homology"/>
<evidence type="ECO:0000256" key="4">
    <source>
        <dbReference type="ARBA" id="ARBA00023002"/>
    </source>
</evidence>
<dbReference type="GO" id="GO:0016491">
    <property type="term" value="F:oxidoreductase activity"/>
    <property type="evidence" value="ECO:0007669"/>
    <property type="project" value="UniProtKB-KW"/>
</dbReference>
<dbReference type="EMBL" id="JAGGMS010000001">
    <property type="protein sequence ID" value="MBP2184196.1"/>
    <property type="molecule type" value="Genomic_DNA"/>
</dbReference>
<dbReference type="EC" id="1.14.11.39" evidence="9"/>
<dbReference type="PIRSF" id="PIRSF019543">
    <property type="entry name" value="Clavaminate_syn"/>
    <property type="match status" value="1"/>
</dbReference>
<evidence type="ECO:0000256" key="1">
    <source>
        <dbReference type="ARBA" id="ARBA00001954"/>
    </source>
</evidence>
<dbReference type="PANTHER" id="PTHR10696">
    <property type="entry name" value="GAMMA-BUTYROBETAINE HYDROXYLASE-RELATED"/>
    <property type="match status" value="1"/>
</dbReference>